<keyword evidence="2" id="KW-1185">Reference proteome</keyword>
<organism evidence="1 2">
    <name type="scientific">Desulfitobacterium dehalogenans (strain ATCC 51507 / DSM 9161 / JW/IU-DC1)</name>
    <dbReference type="NCBI Taxonomy" id="756499"/>
    <lineage>
        <taxon>Bacteria</taxon>
        <taxon>Bacillati</taxon>
        <taxon>Bacillota</taxon>
        <taxon>Clostridia</taxon>
        <taxon>Eubacteriales</taxon>
        <taxon>Desulfitobacteriaceae</taxon>
        <taxon>Desulfitobacterium</taxon>
    </lineage>
</organism>
<proteinExistence type="predicted"/>
<dbReference type="AlphaFoldDB" id="I4A9X6"/>
<accession>I4A9X6</accession>
<dbReference type="EMBL" id="CP003348">
    <property type="protein sequence ID" value="AFM00761.1"/>
    <property type="molecule type" value="Genomic_DNA"/>
</dbReference>
<protein>
    <submittedName>
        <fullName evidence="1">Uncharacterized protein</fullName>
    </submittedName>
</protein>
<dbReference type="Proteomes" id="UP000006053">
    <property type="component" value="Chromosome"/>
</dbReference>
<dbReference type="KEGG" id="ddh:Desde_2425"/>
<name>I4A9X6_DESDJ</name>
<dbReference type="STRING" id="756499.Desde_2425"/>
<dbReference type="OrthoDB" id="2519897at2"/>
<evidence type="ECO:0000313" key="2">
    <source>
        <dbReference type="Proteomes" id="UP000006053"/>
    </source>
</evidence>
<reference evidence="2" key="1">
    <citation type="submission" date="2012-06" db="EMBL/GenBank/DDBJ databases">
        <title>Complete sequence of Desulfitobacterium dehalogenans ATCC 51507.</title>
        <authorList>
            <person name="Lucas S."/>
            <person name="Han J."/>
            <person name="Lapidus A."/>
            <person name="Cheng J.-F."/>
            <person name="Goodwin L."/>
            <person name="Pitluck S."/>
            <person name="Peters L."/>
            <person name="Ovchinnikova G."/>
            <person name="Teshima H."/>
            <person name="Detter J.C."/>
            <person name="Han C."/>
            <person name="Tapia R."/>
            <person name="Land M."/>
            <person name="Hauser L."/>
            <person name="Kyrpides N."/>
            <person name="Ivanova N."/>
            <person name="Pagani I."/>
            <person name="Kruse T."/>
            <person name="de Vos W.M."/>
            <person name="Smidt H."/>
            <person name="Woyke T."/>
        </authorList>
    </citation>
    <scope>NUCLEOTIDE SEQUENCE [LARGE SCALE GENOMIC DNA]</scope>
    <source>
        <strain evidence="2">ATCC 51507 / DSM 9161 / JW/IU-DC1</strain>
    </source>
</reference>
<evidence type="ECO:0000313" key="1">
    <source>
        <dbReference type="EMBL" id="AFM00761.1"/>
    </source>
</evidence>
<gene>
    <name evidence="1" type="ordered locus">Desde_2425</name>
</gene>
<dbReference type="HOGENOM" id="CLU_1657994_0_0_9"/>
<sequence>MEQLYSATLPVGTHEITFGETVANLSISGASILASNVNYARISVAVAGEIVVMGKKYTDNRVSYARRMTELPAGEKENLISVQEATLISPAVAPNVAERLYQYYQRLIKQTMRFVLDAERAGLASSVETSPGTYRDAIIESLDINLSGGYVTKAVIEGE</sequence>
<reference evidence="1 2" key="2">
    <citation type="journal article" date="2015" name="J. Bacteriol.">
        <title>Genomic, proteomic, and biochemical analysis of the organohalide respiratory pathway in Desulfitobacterium dehalogenans.</title>
        <authorList>
            <person name="Kruse T."/>
            <person name="van de Pas B.A."/>
            <person name="Atteia A."/>
            <person name="Krab K."/>
            <person name="Hagen W.R."/>
            <person name="Goodwin L."/>
            <person name="Chain P."/>
            <person name="Boeren S."/>
            <person name="Maphosa F."/>
            <person name="Schraa G."/>
            <person name="de Vos W.M."/>
            <person name="van der Oost J."/>
            <person name="Smidt H."/>
            <person name="Stams A.J."/>
        </authorList>
    </citation>
    <scope>NUCLEOTIDE SEQUENCE [LARGE SCALE GENOMIC DNA]</scope>
    <source>
        <strain evidence="2">ATCC 51507 / DSM 9161 / JW/IU-DC1</strain>
    </source>
</reference>